<dbReference type="Proteomes" id="UP000069771">
    <property type="component" value="Chromosome"/>
</dbReference>
<reference evidence="2 3" key="1">
    <citation type="journal article" date="2016" name="Gut Pathog.">
        <title>Whole genome sequencing of "Faecalibaculum rodentium" ALO17, isolated from C57BL/6J laboratory mouse feces.</title>
        <authorList>
            <person name="Lim S."/>
            <person name="Chang D.H."/>
            <person name="Ahn S."/>
            <person name="Kim B.C."/>
        </authorList>
    </citation>
    <scope>NUCLEOTIDE SEQUENCE [LARGE SCALE GENOMIC DNA]</scope>
    <source>
        <strain evidence="2 3">Alo17</strain>
    </source>
</reference>
<name>A0A140DU07_9FIRM</name>
<feature type="region of interest" description="Disordered" evidence="1">
    <location>
        <begin position="1"/>
        <end position="45"/>
    </location>
</feature>
<dbReference type="AlphaFoldDB" id="A0A140DU07"/>
<evidence type="ECO:0000313" key="2">
    <source>
        <dbReference type="EMBL" id="AMK54134.1"/>
    </source>
</evidence>
<sequence>MQKTGFALLDRKRSTGKQSRFCSVASMEERKRGLNTRSASVPLRE</sequence>
<dbReference type="EMBL" id="CP011391">
    <property type="protein sequence ID" value="AMK54134.1"/>
    <property type="molecule type" value="Genomic_DNA"/>
</dbReference>
<evidence type="ECO:0000313" key="3">
    <source>
        <dbReference type="Proteomes" id="UP000069771"/>
    </source>
</evidence>
<proteinExistence type="predicted"/>
<keyword evidence="3" id="KW-1185">Reference proteome</keyword>
<organism evidence="2 3">
    <name type="scientific">Faecalibaculum rodentium</name>
    <dbReference type="NCBI Taxonomy" id="1702221"/>
    <lineage>
        <taxon>Bacteria</taxon>
        <taxon>Bacillati</taxon>
        <taxon>Bacillota</taxon>
        <taxon>Erysipelotrichia</taxon>
        <taxon>Erysipelotrichales</taxon>
        <taxon>Erysipelotrichaceae</taxon>
        <taxon>Faecalibaculum</taxon>
    </lineage>
</organism>
<protein>
    <submittedName>
        <fullName evidence="2">Uncharacterized protein</fullName>
    </submittedName>
</protein>
<dbReference type="KEGG" id="fro:AALO17_10000"/>
<dbReference type="STRING" id="1702221.AALO17_10000"/>
<gene>
    <name evidence="2" type="ORF">AALO17_10000</name>
</gene>
<evidence type="ECO:0000256" key="1">
    <source>
        <dbReference type="SAM" id="MobiDB-lite"/>
    </source>
</evidence>
<accession>A0A140DU07</accession>